<dbReference type="PANTHER" id="PTHR42942:SF1">
    <property type="entry name" value="ALKYLTRANSFERASE-LIKE PROTEIN 1"/>
    <property type="match status" value="1"/>
</dbReference>
<reference evidence="3 4" key="1">
    <citation type="submission" date="2017-02" db="EMBL/GenBank/DDBJ databases">
        <title>Delving into the versatile metabolic prowess of the omnipresent phylum Bacteroidetes.</title>
        <authorList>
            <person name="Nobu M.K."/>
            <person name="Mei R."/>
            <person name="Narihiro T."/>
            <person name="Kuroda K."/>
            <person name="Liu W.-T."/>
        </authorList>
    </citation>
    <scope>NUCLEOTIDE SEQUENCE [LARGE SCALE GENOMIC DNA]</scope>
    <source>
        <strain evidence="3">ADurb.Bin417</strain>
    </source>
</reference>
<protein>
    <submittedName>
        <fullName evidence="3">Methylated-DNA--protein-cysteine methyltransferase</fullName>
        <ecNumber evidence="3">2.1.1.63</ecNumber>
    </submittedName>
</protein>
<dbReference type="Pfam" id="PF01035">
    <property type="entry name" value="DNA_binding_1"/>
    <property type="match status" value="1"/>
</dbReference>
<dbReference type="Gene3D" id="1.10.10.10">
    <property type="entry name" value="Winged helix-like DNA-binding domain superfamily/Winged helix DNA-binding domain"/>
    <property type="match status" value="1"/>
</dbReference>
<dbReference type="InterPro" id="IPR014048">
    <property type="entry name" value="MethylDNA_cys_MeTrfase_DNA-bd"/>
</dbReference>
<gene>
    <name evidence="3" type="primary">ogt</name>
    <name evidence="3" type="ORF">BWY73_01529</name>
</gene>
<dbReference type="EMBL" id="MWAK01000383">
    <property type="protein sequence ID" value="OPZ89310.1"/>
    <property type="molecule type" value="Genomic_DNA"/>
</dbReference>
<organism evidence="3 4">
    <name type="scientific">candidate division TA06 bacterium ADurb.Bin417</name>
    <dbReference type="NCBI Taxonomy" id="1852828"/>
    <lineage>
        <taxon>Bacteria</taxon>
        <taxon>Bacteria division TA06</taxon>
    </lineage>
</organism>
<sequence length="123" mass="13549">MKPEPKLDPELILALTAQVPPGRLTTYGTLARLAGRPGAARAVGQVLKRNPDPEKVPCYRVVRSDGRLGGYHGSSLAGIERKTARIQADGIEIIPGPEPRVRDLERFLFKAFRPLKRSSINRL</sequence>
<dbReference type="InterPro" id="IPR052520">
    <property type="entry name" value="ATL_DNA_repair"/>
</dbReference>
<dbReference type="NCBIfam" id="TIGR00589">
    <property type="entry name" value="ogt"/>
    <property type="match status" value="1"/>
</dbReference>
<dbReference type="GO" id="GO:0032259">
    <property type="term" value="P:methylation"/>
    <property type="evidence" value="ECO:0007669"/>
    <property type="project" value="UniProtKB-KW"/>
</dbReference>
<dbReference type="GO" id="GO:0003908">
    <property type="term" value="F:methylated-DNA-[protein]-cysteine S-methyltransferase activity"/>
    <property type="evidence" value="ECO:0007669"/>
    <property type="project" value="UniProtKB-EC"/>
</dbReference>
<dbReference type="InterPro" id="IPR036388">
    <property type="entry name" value="WH-like_DNA-bd_sf"/>
</dbReference>
<proteinExistence type="predicted"/>
<evidence type="ECO:0000313" key="3">
    <source>
        <dbReference type="EMBL" id="OPZ89310.1"/>
    </source>
</evidence>
<dbReference type="InterPro" id="IPR036217">
    <property type="entry name" value="MethylDNA_cys_MeTrfase_DNAb"/>
</dbReference>
<name>A0A1V5M8T6_UNCT6</name>
<keyword evidence="3" id="KW-0489">Methyltransferase</keyword>
<comment type="caution">
    <text evidence="3">The sequence shown here is derived from an EMBL/GenBank/DDBJ whole genome shotgun (WGS) entry which is preliminary data.</text>
</comment>
<keyword evidence="3" id="KW-0808">Transferase</keyword>
<keyword evidence="1" id="KW-0227">DNA damage</keyword>
<dbReference type="AlphaFoldDB" id="A0A1V5M8T6"/>
<dbReference type="EC" id="2.1.1.63" evidence="3"/>
<dbReference type="GO" id="GO:0006281">
    <property type="term" value="P:DNA repair"/>
    <property type="evidence" value="ECO:0007669"/>
    <property type="project" value="InterPro"/>
</dbReference>
<evidence type="ECO:0000313" key="4">
    <source>
        <dbReference type="Proteomes" id="UP000485484"/>
    </source>
</evidence>
<dbReference type="PANTHER" id="PTHR42942">
    <property type="entry name" value="6-O-METHYLGUANINE DNA METHYLTRANSFERASE"/>
    <property type="match status" value="1"/>
</dbReference>
<evidence type="ECO:0000256" key="1">
    <source>
        <dbReference type="ARBA" id="ARBA00022763"/>
    </source>
</evidence>
<accession>A0A1V5M8T6</accession>
<evidence type="ECO:0000259" key="2">
    <source>
        <dbReference type="Pfam" id="PF01035"/>
    </source>
</evidence>
<dbReference type="Proteomes" id="UP000485484">
    <property type="component" value="Unassembled WGS sequence"/>
</dbReference>
<dbReference type="SUPFAM" id="SSF46767">
    <property type="entry name" value="Methylated DNA-protein cysteine methyltransferase, C-terminal domain"/>
    <property type="match status" value="1"/>
</dbReference>
<feature type="domain" description="Methylated-DNA-[protein]-cysteine S-methyltransferase DNA binding" evidence="2">
    <location>
        <begin position="12"/>
        <end position="90"/>
    </location>
</feature>
<dbReference type="CDD" id="cd06445">
    <property type="entry name" value="ATase"/>
    <property type="match status" value="1"/>
</dbReference>